<dbReference type="Proteomes" id="UP001372338">
    <property type="component" value="Unassembled WGS sequence"/>
</dbReference>
<name>A0AAN9IAN3_CROPI</name>
<gene>
    <name evidence="5" type="ORF">RIF29_14836</name>
</gene>
<dbReference type="CDD" id="cd02120">
    <property type="entry name" value="PA_subtilisin_like"/>
    <property type="match status" value="1"/>
</dbReference>
<dbReference type="SUPFAM" id="SSF52743">
    <property type="entry name" value="Subtilisin-like"/>
    <property type="match status" value="1"/>
</dbReference>
<dbReference type="AlphaFoldDB" id="A0AAN9IAN3"/>
<evidence type="ECO:0000313" key="6">
    <source>
        <dbReference type="Proteomes" id="UP001372338"/>
    </source>
</evidence>
<dbReference type="GO" id="GO:0006508">
    <property type="term" value="P:proteolysis"/>
    <property type="evidence" value="ECO:0007669"/>
    <property type="project" value="InterPro"/>
</dbReference>
<evidence type="ECO:0000256" key="1">
    <source>
        <dbReference type="ARBA" id="ARBA00004613"/>
    </source>
</evidence>
<keyword evidence="3" id="KW-0732">Signal</keyword>
<comment type="similarity">
    <text evidence="2">Belongs to the peptidase S8 family.</text>
</comment>
<dbReference type="Gene3D" id="1.20.1250.20">
    <property type="entry name" value="MFS general substrate transporter like domains"/>
    <property type="match status" value="1"/>
</dbReference>
<dbReference type="InterPro" id="IPR000209">
    <property type="entry name" value="Peptidase_S8/S53_dom"/>
</dbReference>
<dbReference type="GO" id="GO:0004252">
    <property type="term" value="F:serine-type endopeptidase activity"/>
    <property type="evidence" value="ECO:0007669"/>
    <property type="project" value="InterPro"/>
</dbReference>
<dbReference type="EMBL" id="JAYWIO010000003">
    <property type="protein sequence ID" value="KAK7273773.1"/>
    <property type="molecule type" value="Genomic_DNA"/>
</dbReference>
<organism evidence="5 6">
    <name type="scientific">Crotalaria pallida</name>
    <name type="common">Smooth rattlebox</name>
    <name type="synonym">Crotalaria striata</name>
    <dbReference type="NCBI Taxonomy" id="3830"/>
    <lineage>
        <taxon>Eukaryota</taxon>
        <taxon>Viridiplantae</taxon>
        <taxon>Streptophyta</taxon>
        <taxon>Embryophyta</taxon>
        <taxon>Tracheophyta</taxon>
        <taxon>Spermatophyta</taxon>
        <taxon>Magnoliopsida</taxon>
        <taxon>eudicotyledons</taxon>
        <taxon>Gunneridae</taxon>
        <taxon>Pentapetalae</taxon>
        <taxon>rosids</taxon>
        <taxon>fabids</taxon>
        <taxon>Fabales</taxon>
        <taxon>Fabaceae</taxon>
        <taxon>Papilionoideae</taxon>
        <taxon>50 kb inversion clade</taxon>
        <taxon>genistoids sensu lato</taxon>
        <taxon>core genistoids</taxon>
        <taxon>Crotalarieae</taxon>
        <taxon>Crotalaria</taxon>
    </lineage>
</organism>
<feature type="domain" description="Peptidase S8/S53" evidence="4">
    <location>
        <begin position="2"/>
        <end position="91"/>
    </location>
</feature>
<dbReference type="InterPro" id="IPR045051">
    <property type="entry name" value="SBT"/>
</dbReference>
<dbReference type="Gene3D" id="3.40.50.200">
    <property type="entry name" value="Peptidase S8/S53 domain"/>
    <property type="match status" value="1"/>
</dbReference>
<sequence length="261" mass="28006">MYKVCNNDDCPESAILAAMDIAIEDGVDVLSLSLGLGSLPFFDDPIALGAFAAIQKGIFVSCSAANAGPGYSTLSNEAPWILTVGASTIDRKIVASAKLGNGAEYEGESLFQPKDFIPQLLPLVYPGANGVNTTALCFPGSLKNIDVKGKVISCKLPEGEQSFPKERHALIELNEPFAFRKLALSFSTSLNLYATPIEKINSSEFVEKLVVADFTTNLNSYLTRELRMPLTKVTNILILLKGFTKFTPLLGAYIADACIGK</sequence>
<dbReference type="InterPro" id="IPR036852">
    <property type="entry name" value="Peptidase_S8/S53_dom_sf"/>
</dbReference>
<dbReference type="GO" id="GO:0005576">
    <property type="term" value="C:extracellular region"/>
    <property type="evidence" value="ECO:0007669"/>
    <property type="project" value="UniProtKB-SubCell"/>
</dbReference>
<accession>A0AAN9IAN3</accession>
<evidence type="ECO:0000256" key="3">
    <source>
        <dbReference type="ARBA" id="ARBA00022729"/>
    </source>
</evidence>
<keyword evidence="6" id="KW-1185">Reference proteome</keyword>
<evidence type="ECO:0000256" key="2">
    <source>
        <dbReference type="ARBA" id="ARBA00011073"/>
    </source>
</evidence>
<comment type="caution">
    <text evidence="5">The sequence shown here is derived from an EMBL/GenBank/DDBJ whole genome shotgun (WGS) entry which is preliminary data.</text>
</comment>
<proteinExistence type="inferred from homology"/>
<protein>
    <recommendedName>
        <fullName evidence="4">Peptidase S8/S53 domain-containing protein</fullName>
    </recommendedName>
</protein>
<reference evidence="5 6" key="1">
    <citation type="submission" date="2024-01" db="EMBL/GenBank/DDBJ databases">
        <title>The genomes of 5 underutilized Papilionoideae crops provide insights into root nodulation and disease resistanc.</title>
        <authorList>
            <person name="Yuan L."/>
        </authorList>
    </citation>
    <scope>NUCLEOTIDE SEQUENCE [LARGE SCALE GENOMIC DNA]</scope>
    <source>
        <strain evidence="5">ZHUSHIDOU_FW_LH</strain>
        <tissue evidence="5">Leaf</tissue>
    </source>
</reference>
<dbReference type="InterPro" id="IPR036259">
    <property type="entry name" value="MFS_trans_sf"/>
</dbReference>
<evidence type="ECO:0000259" key="4">
    <source>
        <dbReference type="Pfam" id="PF00082"/>
    </source>
</evidence>
<dbReference type="Gene3D" id="3.50.30.30">
    <property type="match status" value="1"/>
</dbReference>
<dbReference type="PANTHER" id="PTHR10795">
    <property type="entry name" value="PROPROTEIN CONVERTASE SUBTILISIN/KEXIN"/>
    <property type="match status" value="1"/>
</dbReference>
<comment type="subcellular location">
    <subcellularLocation>
        <location evidence="1">Secreted</location>
    </subcellularLocation>
</comment>
<dbReference type="Pfam" id="PF00082">
    <property type="entry name" value="Peptidase_S8"/>
    <property type="match status" value="1"/>
</dbReference>
<evidence type="ECO:0000313" key="5">
    <source>
        <dbReference type="EMBL" id="KAK7273773.1"/>
    </source>
</evidence>